<dbReference type="PANTHER" id="PTHR30163:SF8">
    <property type="entry name" value="LYTIC MUREIN TRANSGLYCOSYLASE"/>
    <property type="match status" value="1"/>
</dbReference>
<dbReference type="Pfam" id="PF13406">
    <property type="entry name" value="SLT_2"/>
    <property type="match status" value="1"/>
</dbReference>
<evidence type="ECO:0000313" key="2">
    <source>
        <dbReference type="EMBL" id="TDV53655.1"/>
    </source>
</evidence>
<dbReference type="RefSeq" id="WP_243866376.1">
    <property type="nucleotide sequence ID" value="NZ_SOCP01000004.1"/>
</dbReference>
<name>A0A4R7VVK6_9PSEU</name>
<sequence length="233" mass="24736">MRQRILLAVAVLVLLAPGAFVCYLVLRPAPPLPLTVPTIPEPPAPVPDYEPWARQVASLTGIPPRALLAYARTQLRLSSELPSCGIDWATLAGVGSVESDHGRYGDRELTANGRPSRPIVGVPLDGSPAVASIPDTDDGALDGDPAWDRAVGPMQFIPGTWREWAADGDADGVTDPQDIDDATLAAGRYLCASGPLRTAEGWRAAVLSYNSSDSYLRAVLDATNGYAERSRHS</sequence>
<feature type="domain" description="Transglycosylase SLT" evidence="1">
    <location>
        <begin position="146"/>
        <end position="194"/>
    </location>
</feature>
<dbReference type="SUPFAM" id="SSF53955">
    <property type="entry name" value="Lysozyme-like"/>
    <property type="match status" value="1"/>
</dbReference>
<accession>A0A4R7VVK6</accession>
<dbReference type="InterPro" id="IPR023346">
    <property type="entry name" value="Lysozyme-like_dom_sf"/>
</dbReference>
<dbReference type="PANTHER" id="PTHR30163">
    <property type="entry name" value="MEMBRANE-BOUND LYTIC MUREIN TRANSGLYCOSYLASE B"/>
    <property type="match status" value="1"/>
</dbReference>
<dbReference type="InterPro" id="IPR031304">
    <property type="entry name" value="SLT_2"/>
</dbReference>
<proteinExistence type="predicted"/>
<dbReference type="GO" id="GO:0009253">
    <property type="term" value="P:peptidoglycan catabolic process"/>
    <property type="evidence" value="ECO:0007669"/>
    <property type="project" value="TreeGrafter"/>
</dbReference>
<organism evidence="2 3">
    <name type="scientific">Actinophytocola oryzae</name>
    <dbReference type="NCBI Taxonomy" id="502181"/>
    <lineage>
        <taxon>Bacteria</taxon>
        <taxon>Bacillati</taxon>
        <taxon>Actinomycetota</taxon>
        <taxon>Actinomycetes</taxon>
        <taxon>Pseudonocardiales</taxon>
        <taxon>Pseudonocardiaceae</taxon>
    </lineage>
</organism>
<dbReference type="EMBL" id="SOCP01000004">
    <property type="protein sequence ID" value="TDV53655.1"/>
    <property type="molecule type" value="Genomic_DNA"/>
</dbReference>
<protein>
    <submittedName>
        <fullName evidence="2">Transglycosylase protein with SLT domain</fullName>
    </submittedName>
</protein>
<dbReference type="GO" id="GO:0008933">
    <property type="term" value="F:peptidoglycan lytic transglycosylase activity"/>
    <property type="evidence" value="ECO:0007669"/>
    <property type="project" value="TreeGrafter"/>
</dbReference>
<reference evidence="2 3" key="1">
    <citation type="submission" date="2019-03" db="EMBL/GenBank/DDBJ databases">
        <title>Genomic Encyclopedia of Archaeal and Bacterial Type Strains, Phase II (KMG-II): from individual species to whole genera.</title>
        <authorList>
            <person name="Goeker M."/>
        </authorList>
    </citation>
    <scope>NUCLEOTIDE SEQUENCE [LARGE SCALE GENOMIC DNA]</scope>
    <source>
        <strain evidence="2 3">DSM 45499</strain>
    </source>
</reference>
<gene>
    <name evidence="2" type="ORF">CLV71_104123</name>
</gene>
<dbReference type="Proteomes" id="UP000294927">
    <property type="component" value="Unassembled WGS sequence"/>
</dbReference>
<dbReference type="Gene3D" id="1.10.530.10">
    <property type="match status" value="1"/>
</dbReference>
<dbReference type="InterPro" id="IPR043426">
    <property type="entry name" value="MltB-like"/>
</dbReference>
<dbReference type="AlphaFoldDB" id="A0A4R7VVK6"/>
<evidence type="ECO:0000313" key="3">
    <source>
        <dbReference type="Proteomes" id="UP000294927"/>
    </source>
</evidence>
<evidence type="ECO:0000259" key="1">
    <source>
        <dbReference type="Pfam" id="PF13406"/>
    </source>
</evidence>
<dbReference type="CDD" id="cd13399">
    <property type="entry name" value="Slt35-like"/>
    <property type="match status" value="1"/>
</dbReference>
<comment type="caution">
    <text evidence="2">The sequence shown here is derived from an EMBL/GenBank/DDBJ whole genome shotgun (WGS) entry which is preliminary data.</text>
</comment>
<keyword evidence="3" id="KW-1185">Reference proteome</keyword>